<reference evidence="5" key="1">
    <citation type="submission" date="2016-10" db="EMBL/GenBank/DDBJ databases">
        <title>Sequence of Gallionella enrichment culture.</title>
        <authorList>
            <person name="Poehlein A."/>
            <person name="Muehling M."/>
            <person name="Daniel R."/>
        </authorList>
    </citation>
    <scope>NUCLEOTIDE SEQUENCE</scope>
</reference>
<evidence type="ECO:0000256" key="2">
    <source>
        <dbReference type="ARBA" id="ARBA00023002"/>
    </source>
</evidence>
<organism evidence="5">
    <name type="scientific">mine drainage metagenome</name>
    <dbReference type="NCBI Taxonomy" id="410659"/>
    <lineage>
        <taxon>unclassified sequences</taxon>
        <taxon>metagenomes</taxon>
        <taxon>ecological metagenomes</taxon>
    </lineage>
</organism>
<dbReference type="PANTHER" id="PTHR11516">
    <property type="entry name" value="PYRUVATE DEHYDROGENASE E1 COMPONENT, ALPHA SUBUNIT BACTERIAL AND ORGANELLAR"/>
    <property type="match status" value="1"/>
</dbReference>
<comment type="caution">
    <text evidence="5">The sequence shown here is derived from an EMBL/GenBank/DDBJ whole genome shotgun (WGS) entry which is preliminary data.</text>
</comment>
<keyword evidence="2 5" id="KW-0560">Oxidoreductase</keyword>
<evidence type="ECO:0000259" key="4">
    <source>
        <dbReference type="Pfam" id="PF00676"/>
    </source>
</evidence>
<sequence length="380" mass="40986">MQSCCATLRSRCRCAQRGGMVIARIDVASACICGFDDIATEGDSPMSASQDHMLWMYEKMIEIRLYEETMAKVYLEGKLPPAIQKGLAFDIGSGPVPGEMHLAAGQEPVAVGVCAHLRTEDTVVGTHRPHHFAIAKGVPLKPMTAEMFGKDTGLGHGKGGHMHLFDPAHKFSCSGIVGASMPPACGAALAAKKRGKDWVAVAFFGEGAANQGAFHESLNLAGLWHLPVVFVCEDNKYAISVEKVDSTSISSDADRAAAYGMAGVRVGRNDALAVYEAAATAVERARRGQGPSLIEVKTDRYFGHFQGDAEAYRPKGEVEELHKDDPIPRLGDHLRRLGLLDDAADQALRSRVGSRVAEAYEYARSSPYPKPEDALRHVFH</sequence>
<dbReference type="InterPro" id="IPR029061">
    <property type="entry name" value="THDP-binding"/>
</dbReference>
<dbReference type="CDD" id="cd02000">
    <property type="entry name" value="TPP_E1_PDC_ADC_BCADC"/>
    <property type="match status" value="1"/>
</dbReference>
<dbReference type="Gene3D" id="3.40.50.970">
    <property type="match status" value="1"/>
</dbReference>
<dbReference type="EC" id="1.1.1.-" evidence="5"/>
<dbReference type="SUPFAM" id="SSF52518">
    <property type="entry name" value="Thiamin diphosphate-binding fold (THDP-binding)"/>
    <property type="match status" value="1"/>
</dbReference>
<proteinExistence type="predicted"/>
<feature type="domain" description="Dehydrogenase E1 component" evidence="4">
    <location>
        <begin position="98"/>
        <end position="372"/>
    </location>
</feature>
<dbReference type="GO" id="GO:0006086">
    <property type="term" value="P:pyruvate decarboxylation to acetyl-CoA"/>
    <property type="evidence" value="ECO:0007669"/>
    <property type="project" value="TreeGrafter"/>
</dbReference>
<evidence type="ECO:0000313" key="5">
    <source>
        <dbReference type="EMBL" id="OIR00247.1"/>
    </source>
</evidence>
<dbReference type="EMBL" id="MLJW01000097">
    <property type="protein sequence ID" value="OIR00247.1"/>
    <property type="molecule type" value="Genomic_DNA"/>
</dbReference>
<dbReference type="Pfam" id="PF00676">
    <property type="entry name" value="E1_dh"/>
    <property type="match status" value="1"/>
</dbReference>
<evidence type="ECO:0000256" key="3">
    <source>
        <dbReference type="ARBA" id="ARBA00023052"/>
    </source>
</evidence>
<gene>
    <name evidence="5" type="primary">acoA_9</name>
    <name evidence="5" type="ORF">GALL_177050</name>
</gene>
<comment type="cofactor">
    <cofactor evidence="1">
        <name>thiamine diphosphate</name>
        <dbReference type="ChEBI" id="CHEBI:58937"/>
    </cofactor>
</comment>
<dbReference type="PANTHER" id="PTHR11516:SF60">
    <property type="entry name" value="PYRUVATE DEHYDROGENASE E1 COMPONENT SUBUNIT ALPHA"/>
    <property type="match status" value="1"/>
</dbReference>
<dbReference type="InterPro" id="IPR050642">
    <property type="entry name" value="PDH_E1_Alpha_Subunit"/>
</dbReference>
<dbReference type="AlphaFoldDB" id="A0A1J5RWB6"/>
<keyword evidence="3" id="KW-0786">Thiamine pyrophosphate</keyword>
<dbReference type="InterPro" id="IPR001017">
    <property type="entry name" value="DH_E1"/>
</dbReference>
<evidence type="ECO:0000256" key="1">
    <source>
        <dbReference type="ARBA" id="ARBA00001964"/>
    </source>
</evidence>
<accession>A0A1J5RWB6</accession>
<protein>
    <submittedName>
        <fullName evidence="5">Acetoin:2,6-dichlorophenolindophenol oxidoreductase subunit alpha</fullName>
        <ecNumber evidence="5">1.1.1.-</ecNumber>
    </submittedName>
</protein>
<dbReference type="GO" id="GO:0004739">
    <property type="term" value="F:pyruvate dehydrogenase (acetyl-transferring) activity"/>
    <property type="evidence" value="ECO:0007669"/>
    <property type="project" value="TreeGrafter"/>
</dbReference>
<name>A0A1J5RWB6_9ZZZZ</name>